<dbReference type="AlphaFoldDB" id="A0AAW9QSG5"/>
<dbReference type="Gene3D" id="1.10.287.1080">
    <property type="entry name" value="MazG-like"/>
    <property type="match status" value="1"/>
</dbReference>
<comment type="caution">
    <text evidence="1">The sequence shown here is derived from an EMBL/GenBank/DDBJ whole genome shotgun (WGS) entry which is preliminary data.</text>
</comment>
<dbReference type="EMBL" id="JBAFSM010000062">
    <property type="protein sequence ID" value="MEG3439835.1"/>
    <property type="molecule type" value="Genomic_DNA"/>
</dbReference>
<dbReference type="RefSeq" id="WP_332867312.1">
    <property type="nucleotide sequence ID" value="NZ_JBAFSM010000062.1"/>
</dbReference>
<evidence type="ECO:0000313" key="1">
    <source>
        <dbReference type="EMBL" id="MEG3439835.1"/>
    </source>
</evidence>
<name>A0AAW9QSG5_9CHRO</name>
<dbReference type="Proteomes" id="UP001328733">
    <property type="component" value="Unassembled WGS sequence"/>
</dbReference>
<proteinExistence type="predicted"/>
<gene>
    <name evidence="1" type="ORF">V0288_22090</name>
</gene>
<reference evidence="1 2" key="1">
    <citation type="submission" date="2024-01" db="EMBL/GenBank/DDBJ databases">
        <title>Genomic insights into the taxonomy and metabolism of the cyanobacterium Pannus brasiliensis CCIBt3594.</title>
        <authorList>
            <person name="Machado M."/>
            <person name="Botero N.B."/>
            <person name="Andreote A.P.D."/>
            <person name="Feitosa A.M.T."/>
            <person name="Popin R."/>
            <person name="Sivonen K."/>
            <person name="Fiore M.F."/>
        </authorList>
    </citation>
    <scope>NUCLEOTIDE SEQUENCE [LARGE SCALE GENOMIC DNA]</scope>
    <source>
        <strain evidence="1 2">CCIBt3594</strain>
    </source>
</reference>
<protein>
    <submittedName>
        <fullName evidence="1">Nucleoside triphosphate pyrophosphohydrolase</fullName>
    </submittedName>
</protein>
<evidence type="ECO:0000313" key="2">
    <source>
        <dbReference type="Proteomes" id="UP001328733"/>
    </source>
</evidence>
<dbReference type="InterPro" id="IPR038735">
    <property type="entry name" value="MSMEG_1276-like_NTP-PPase_dom"/>
</dbReference>
<sequence>MEVVNVREEHDKLVRDKIPEIIEKSGCNYGIATFSDEEYRRAIGAKLLEETREVVASLDGAPDKLIEELADLYEVIDTLLDVTGIDREQIAREQREKRERRGGFQGRIRLLWTEKRERPAGG</sequence>
<keyword evidence="2" id="KW-1185">Reference proteome</keyword>
<dbReference type="InterPro" id="IPR021130">
    <property type="entry name" value="PRib-ATP_PPHydrolase-like"/>
</dbReference>
<organism evidence="1 2">
    <name type="scientific">Pannus brasiliensis CCIBt3594</name>
    <dbReference type="NCBI Taxonomy" id="1427578"/>
    <lineage>
        <taxon>Bacteria</taxon>
        <taxon>Bacillati</taxon>
        <taxon>Cyanobacteriota</taxon>
        <taxon>Cyanophyceae</taxon>
        <taxon>Oscillatoriophycideae</taxon>
        <taxon>Chroococcales</taxon>
        <taxon>Microcystaceae</taxon>
        <taxon>Pannus</taxon>
    </lineage>
</organism>
<dbReference type="SUPFAM" id="SSF101386">
    <property type="entry name" value="all-alpha NTP pyrophosphatases"/>
    <property type="match status" value="1"/>
</dbReference>
<accession>A0AAW9QSG5</accession>
<dbReference type="Pfam" id="PF01503">
    <property type="entry name" value="PRA-PH"/>
    <property type="match status" value="1"/>
</dbReference>
<dbReference type="CDD" id="cd11532">
    <property type="entry name" value="NTP-PPase_COG4997"/>
    <property type="match status" value="1"/>
</dbReference>